<evidence type="ECO:0000259" key="1">
    <source>
        <dbReference type="Pfam" id="PF03478"/>
    </source>
</evidence>
<evidence type="ECO:0000313" key="4">
    <source>
        <dbReference type="Proteomes" id="UP000008810"/>
    </source>
</evidence>
<organism evidence="2">
    <name type="scientific">Brachypodium distachyon</name>
    <name type="common">Purple false brome</name>
    <name type="synonym">Trachynia distachya</name>
    <dbReference type="NCBI Taxonomy" id="15368"/>
    <lineage>
        <taxon>Eukaryota</taxon>
        <taxon>Viridiplantae</taxon>
        <taxon>Streptophyta</taxon>
        <taxon>Embryophyta</taxon>
        <taxon>Tracheophyta</taxon>
        <taxon>Spermatophyta</taxon>
        <taxon>Magnoliopsida</taxon>
        <taxon>Liliopsida</taxon>
        <taxon>Poales</taxon>
        <taxon>Poaceae</taxon>
        <taxon>BOP clade</taxon>
        <taxon>Pooideae</taxon>
        <taxon>Stipodae</taxon>
        <taxon>Brachypodieae</taxon>
        <taxon>Brachypodium</taxon>
    </lineage>
</organism>
<dbReference type="InterPro" id="IPR005174">
    <property type="entry name" value="KIB1-4_b-propeller"/>
</dbReference>
<dbReference type="PANTHER" id="PTHR33110">
    <property type="entry name" value="F-BOX/KELCH-REPEAT PROTEIN-RELATED"/>
    <property type="match status" value="1"/>
</dbReference>
<gene>
    <name evidence="2" type="ORF">BRADI_2g61763v3</name>
</gene>
<dbReference type="InParanoid" id="A0A0Q3GKU6"/>
<name>A0A0Q3GKU6_BRADI</name>
<protein>
    <recommendedName>
        <fullName evidence="1">KIB1-4 beta-propeller domain-containing protein</fullName>
    </recommendedName>
</protein>
<dbReference type="Proteomes" id="UP000008810">
    <property type="component" value="Chromosome 2"/>
</dbReference>
<dbReference type="Gramene" id="KQK11703">
    <property type="protein sequence ID" value="KQK11703"/>
    <property type="gene ID" value="BRADI_2g61763v3"/>
</dbReference>
<keyword evidence="4" id="KW-1185">Reference proteome</keyword>
<proteinExistence type="predicted"/>
<dbReference type="AlphaFoldDB" id="A0A0Q3GKU6"/>
<feature type="domain" description="KIB1-4 beta-propeller" evidence="1">
    <location>
        <begin position="79"/>
        <end position="385"/>
    </location>
</feature>
<dbReference type="PANTHER" id="PTHR33110:SF149">
    <property type="entry name" value="F-BOX DOMAIN-CONTAINING PROTEIN"/>
    <property type="match status" value="1"/>
</dbReference>
<dbReference type="OrthoDB" id="677671at2759"/>
<dbReference type="EMBL" id="CM000881">
    <property type="protein sequence ID" value="KQK11703.1"/>
    <property type="molecule type" value="Genomic_DNA"/>
</dbReference>
<accession>A0A0Q3GKU6</accession>
<dbReference type="EnsemblPlants" id="KQK11703">
    <property type="protein sequence ID" value="KQK11703"/>
    <property type="gene ID" value="BRADI_2g61763v3"/>
</dbReference>
<reference evidence="2" key="2">
    <citation type="submission" date="2017-06" db="EMBL/GenBank/DDBJ databases">
        <title>WGS assembly of Brachypodium distachyon.</title>
        <authorList>
            <consortium name="The International Brachypodium Initiative"/>
            <person name="Lucas S."/>
            <person name="Harmon-Smith M."/>
            <person name="Lail K."/>
            <person name="Tice H."/>
            <person name="Grimwood J."/>
            <person name="Bruce D."/>
            <person name="Barry K."/>
            <person name="Shu S."/>
            <person name="Lindquist E."/>
            <person name="Wang M."/>
            <person name="Pitluck S."/>
            <person name="Vogel J.P."/>
            <person name="Garvin D.F."/>
            <person name="Mockler T.C."/>
            <person name="Schmutz J."/>
            <person name="Rokhsar D."/>
            <person name="Bevan M.W."/>
        </authorList>
    </citation>
    <scope>NUCLEOTIDE SEQUENCE</scope>
    <source>
        <strain evidence="2">Bd21</strain>
    </source>
</reference>
<reference evidence="2 3" key="1">
    <citation type="journal article" date="2010" name="Nature">
        <title>Genome sequencing and analysis of the model grass Brachypodium distachyon.</title>
        <authorList>
            <consortium name="International Brachypodium Initiative"/>
        </authorList>
    </citation>
    <scope>NUCLEOTIDE SEQUENCE [LARGE SCALE GENOMIC DNA]</scope>
    <source>
        <strain evidence="2 3">Bd21</strain>
    </source>
</reference>
<evidence type="ECO:0000313" key="2">
    <source>
        <dbReference type="EMBL" id="KQK11703.1"/>
    </source>
</evidence>
<dbReference type="Pfam" id="PF03478">
    <property type="entry name" value="Beta-prop_KIB1-4"/>
    <property type="match status" value="1"/>
</dbReference>
<reference evidence="3" key="3">
    <citation type="submission" date="2018-08" db="UniProtKB">
        <authorList>
            <consortium name="EnsemblPlants"/>
        </authorList>
    </citation>
    <scope>IDENTIFICATION</scope>
    <source>
        <strain evidence="3">cv. Bd21</strain>
    </source>
</reference>
<evidence type="ECO:0000313" key="3">
    <source>
        <dbReference type="EnsemblPlants" id="KQK11703"/>
    </source>
</evidence>
<sequence length="420" mass="45679">MEVASWSSAPAWSDLPPELVGWVITRLPASADCARLRAACRSLHSAMRSHGTPPRQPPSWLVLPAANACFPASTHGRPVSFPEKTRCVGSTGSWLILALDAVPAAAAHRRSHCLHNPFTGTTVPLPELGAAMDAVPEKKKKMKIRKMLVRSSGHRVVVIAVMTGDPSYPIVLSRPGKDAWLYKAHTDLLTSIVDIAFLGDRLYGVTRAEELFSINAAFHDDDDVVGSLEAVGEDGECIDDVSADVEEESNVDDEDGNMVLDGMDRDDDDGDMVLKTCHHFVDGDEDTSSPLESMGLDIINWYIVESCGKLLMVKPQLQCPKGHVEFTRKVDVSELDVSAGVGLWVPVVGGLGGQALFISRSFCKSVRAGGEIEEDAIYFIDRGDVFSMISQTSRAAQWDLTRGIPTWETPTWIFPPDLVV</sequence>